<proteinExistence type="predicted"/>
<accession>K9W2L3</accession>
<feature type="compositionally biased region" description="Polar residues" evidence="1">
    <location>
        <begin position="1"/>
        <end position="16"/>
    </location>
</feature>
<dbReference type="Proteomes" id="UP000010472">
    <property type="component" value="Chromosome"/>
</dbReference>
<dbReference type="InterPro" id="IPR048028">
    <property type="entry name" value="Psb34-like"/>
</dbReference>
<dbReference type="EMBL" id="CP003620">
    <property type="protein sequence ID" value="AFZ14466.1"/>
    <property type="molecule type" value="Genomic_DNA"/>
</dbReference>
<dbReference type="OrthoDB" id="571921at2"/>
<feature type="compositionally biased region" description="Basic and acidic residues" evidence="1">
    <location>
        <begin position="21"/>
        <end position="30"/>
    </location>
</feature>
<dbReference type="AlphaFoldDB" id="K9W2L3"/>
<dbReference type="KEGG" id="cep:Cri9333_3651"/>
<dbReference type="eggNOG" id="ENOG50331T6">
    <property type="taxonomic scope" value="Bacteria"/>
</dbReference>
<reference evidence="2 3" key="1">
    <citation type="submission" date="2012-06" db="EMBL/GenBank/DDBJ databases">
        <title>Finished chromosome of genome of Crinalium epipsammum PCC 9333.</title>
        <authorList>
            <consortium name="US DOE Joint Genome Institute"/>
            <person name="Gugger M."/>
            <person name="Coursin T."/>
            <person name="Rippka R."/>
            <person name="Tandeau De Marsac N."/>
            <person name="Huntemann M."/>
            <person name="Wei C.-L."/>
            <person name="Han J."/>
            <person name="Detter J.C."/>
            <person name="Han C."/>
            <person name="Tapia R."/>
            <person name="Davenport K."/>
            <person name="Daligault H."/>
            <person name="Erkkila T."/>
            <person name="Gu W."/>
            <person name="Munk A.C.C."/>
            <person name="Teshima H."/>
            <person name="Xu Y."/>
            <person name="Chain P."/>
            <person name="Chen A."/>
            <person name="Krypides N."/>
            <person name="Mavromatis K."/>
            <person name="Markowitz V."/>
            <person name="Szeto E."/>
            <person name="Ivanova N."/>
            <person name="Mikhailova N."/>
            <person name="Ovchinnikova G."/>
            <person name="Pagani I."/>
            <person name="Pati A."/>
            <person name="Goodwin L."/>
            <person name="Peters L."/>
            <person name="Pitluck S."/>
            <person name="Woyke T."/>
            <person name="Kerfeld C."/>
        </authorList>
    </citation>
    <scope>NUCLEOTIDE SEQUENCE [LARGE SCALE GENOMIC DNA]</scope>
    <source>
        <strain evidence="2 3">PCC 9333</strain>
    </source>
</reference>
<dbReference type="PATRIC" id="fig|1173022.3.peg.3930"/>
<feature type="region of interest" description="Disordered" evidence="1">
    <location>
        <begin position="93"/>
        <end position="140"/>
    </location>
</feature>
<feature type="compositionally biased region" description="Basic and acidic residues" evidence="1">
    <location>
        <begin position="98"/>
        <end position="112"/>
    </location>
</feature>
<gene>
    <name evidence="2" type="ORF">Cri9333_3651</name>
</gene>
<feature type="compositionally biased region" description="Polar residues" evidence="1">
    <location>
        <begin position="54"/>
        <end position="74"/>
    </location>
</feature>
<name>K9W2L3_9CYAN</name>
<evidence type="ECO:0000256" key="1">
    <source>
        <dbReference type="SAM" id="MobiDB-lite"/>
    </source>
</evidence>
<organism evidence="2 3">
    <name type="scientific">Crinalium epipsammum PCC 9333</name>
    <dbReference type="NCBI Taxonomy" id="1173022"/>
    <lineage>
        <taxon>Bacteria</taxon>
        <taxon>Bacillati</taxon>
        <taxon>Cyanobacteriota</taxon>
        <taxon>Cyanophyceae</taxon>
        <taxon>Gomontiellales</taxon>
        <taxon>Gomontiellaceae</taxon>
        <taxon>Crinalium</taxon>
    </lineage>
</organism>
<keyword evidence="3" id="KW-1185">Reference proteome</keyword>
<protein>
    <submittedName>
        <fullName evidence="2">Uncharacterized protein</fullName>
    </submittedName>
</protein>
<sequence length="140" mass="15387">MSNQDVSGQGKATTPQAGADTSDRVAENNYDRGIVPAETAARRERENDAFKQLPSENTKNNDQTNSESINTTDGYTVDKEGLLNNYAIEPEMYINEPGDLREEAENELEQRAQDLASANDDKEGELTLEHDTRGKGPGII</sequence>
<dbReference type="RefSeq" id="WP_015204571.1">
    <property type="nucleotide sequence ID" value="NC_019753.1"/>
</dbReference>
<feature type="compositionally biased region" description="Basic and acidic residues" evidence="1">
    <location>
        <begin position="119"/>
        <end position="134"/>
    </location>
</feature>
<dbReference type="HOGENOM" id="CLU_165403_0_0_3"/>
<feature type="compositionally biased region" description="Basic and acidic residues" evidence="1">
    <location>
        <begin position="40"/>
        <end position="49"/>
    </location>
</feature>
<feature type="region of interest" description="Disordered" evidence="1">
    <location>
        <begin position="1"/>
        <end position="79"/>
    </location>
</feature>
<evidence type="ECO:0000313" key="3">
    <source>
        <dbReference type="Proteomes" id="UP000010472"/>
    </source>
</evidence>
<dbReference type="Pfam" id="PF26394">
    <property type="entry name" value="Psb34"/>
    <property type="match status" value="1"/>
</dbReference>
<evidence type="ECO:0000313" key="2">
    <source>
        <dbReference type="EMBL" id="AFZ14466.1"/>
    </source>
</evidence>